<feature type="region of interest" description="Disordered" evidence="1">
    <location>
        <begin position="1"/>
        <end position="60"/>
    </location>
</feature>
<organism evidence="2 3">
    <name type="scientific">Cellulomonas algicola</name>
    <dbReference type="NCBI Taxonomy" id="2071633"/>
    <lineage>
        <taxon>Bacteria</taxon>
        <taxon>Bacillati</taxon>
        <taxon>Actinomycetota</taxon>
        <taxon>Actinomycetes</taxon>
        <taxon>Micrococcales</taxon>
        <taxon>Cellulomonadaceae</taxon>
        <taxon>Cellulomonas</taxon>
    </lineage>
</organism>
<name>A0A401UX30_9CELL</name>
<protein>
    <submittedName>
        <fullName evidence="2">Uncharacterized protein</fullName>
    </submittedName>
</protein>
<proteinExistence type="predicted"/>
<accession>A0A401UX30</accession>
<dbReference type="Proteomes" id="UP000288246">
    <property type="component" value="Unassembled WGS sequence"/>
</dbReference>
<evidence type="ECO:0000256" key="1">
    <source>
        <dbReference type="SAM" id="MobiDB-lite"/>
    </source>
</evidence>
<evidence type="ECO:0000313" key="2">
    <source>
        <dbReference type="EMBL" id="GCD19229.1"/>
    </source>
</evidence>
<sequence length="72" mass="7422">MRERTSDGPAGTRACGSGRATGRPDAGVREQTSDGPAQTRCASQPAVCPSSTGQGSIGVRTKSGIRRSVFVW</sequence>
<evidence type="ECO:0000313" key="3">
    <source>
        <dbReference type="Proteomes" id="UP000288246"/>
    </source>
</evidence>
<reference evidence="2 3" key="1">
    <citation type="submission" date="2018-11" db="EMBL/GenBank/DDBJ databases">
        <title>Draft genome sequence of Cellulomonas takizawaensis strain TKZ-21.</title>
        <authorList>
            <person name="Yamamura H."/>
            <person name="Hayashi T."/>
            <person name="Hamada M."/>
            <person name="Serisawa Y."/>
            <person name="Matsuyama K."/>
            <person name="Nakagawa Y."/>
            <person name="Otoguro M."/>
            <person name="Yanagida F."/>
            <person name="Hayakawa M."/>
        </authorList>
    </citation>
    <scope>NUCLEOTIDE SEQUENCE [LARGE SCALE GENOMIC DNA]</scope>
    <source>
        <strain evidence="2 3">TKZ-21</strain>
    </source>
</reference>
<gene>
    <name evidence="2" type="ORF">CTKZ_07910</name>
</gene>
<keyword evidence="3" id="KW-1185">Reference proteome</keyword>
<dbReference type="EMBL" id="BHYL01000056">
    <property type="protein sequence ID" value="GCD19229.1"/>
    <property type="molecule type" value="Genomic_DNA"/>
</dbReference>
<feature type="compositionally biased region" description="Polar residues" evidence="1">
    <location>
        <begin position="33"/>
        <end position="42"/>
    </location>
</feature>
<comment type="caution">
    <text evidence="2">The sequence shown here is derived from an EMBL/GenBank/DDBJ whole genome shotgun (WGS) entry which is preliminary data.</text>
</comment>
<dbReference type="AlphaFoldDB" id="A0A401UX30"/>